<evidence type="ECO:0000256" key="6">
    <source>
        <dbReference type="RuleBase" id="RU363053"/>
    </source>
</evidence>
<dbReference type="PANTHER" id="PTHR11266:SF113">
    <property type="entry name" value="MEMBRANE PROTEIN, MPV17_PMP22 FAMILY, PUTATIVE (AFU_ORTHOLOGUE AFUA_1G13840)-RELATED"/>
    <property type="match status" value="1"/>
</dbReference>
<evidence type="ECO:0000256" key="7">
    <source>
        <dbReference type="SAM" id="MobiDB-lite"/>
    </source>
</evidence>
<dbReference type="EMBL" id="JBANMG010000001">
    <property type="protein sequence ID" value="KAK6957240.1"/>
    <property type="molecule type" value="Genomic_DNA"/>
</dbReference>
<accession>A0AAX6MX49</accession>
<proteinExistence type="inferred from homology"/>
<gene>
    <name evidence="8" type="ORF">Daesc_000022</name>
</gene>
<dbReference type="Pfam" id="PF04117">
    <property type="entry name" value="Mpv17_PMP22"/>
    <property type="match status" value="1"/>
</dbReference>
<name>A0AAX6MX49_9PEZI</name>
<evidence type="ECO:0000313" key="8">
    <source>
        <dbReference type="EMBL" id="KAK6957240.1"/>
    </source>
</evidence>
<comment type="subcellular location">
    <subcellularLocation>
        <location evidence="1">Membrane</location>
        <topology evidence="1">Multi-pass membrane protein</topology>
    </subcellularLocation>
</comment>
<keyword evidence="9" id="KW-1185">Reference proteome</keyword>
<evidence type="ECO:0000256" key="4">
    <source>
        <dbReference type="ARBA" id="ARBA00022989"/>
    </source>
</evidence>
<dbReference type="GO" id="GO:0016020">
    <property type="term" value="C:membrane"/>
    <property type="evidence" value="ECO:0007669"/>
    <property type="project" value="UniProtKB-SubCell"/>
</dbReference>
<dbReference type="AlphaFoldDB" id="A0AAX6MX49"/>
<protein>
    <recommendedName>
        <fullName evidence="10">Mpv17/PMP22 family protein</fullName>
    </recommendedName>
</protein>
<sequence length="276" mass="30863">MPLSTSALFRGAFRQRLEHLGIRSLPRSKPRRFQSSTPGPKPDRGTEAVRPESPVEDPIPVGSTPVPPLPLWQRLGPLTRAGEAYGRAQRKRPWATQIVSALVVYLAADISAQRIGGKEYVPERTARNLIIGGVSAVPNFLWFVWLSRHFNYSSHIISLGVKIVVNQLVFTPIFNSYFFGAQALLAGDSLAETWDRIRRTVPISWVNAWKLWPAVTAFSFTFIPIEYRSVFSGVVAVGWQTYLSYLNRQAEIEEEMAHSKIVSTSTVEATPLQLST</sequence>
<evidence type="ECO:0008006" key="10">
    <source>
        <dbReference type="Google" id="ProtNLM"/>
    </source>
</evidence>
<evidence type="ECO:0000313" key="9">
    <source>
        <dbReference type="Proteomes" id="UP001369815"/>
    </source>
</evidence>
<evidence type="ECO:0000256" key="3">
    <source>
        <dbReference type="ARBA" id="ARBA00022692"/>
    </source>
</evidence>
<evidence type="ECO:0000256" key="5">
    <source>
        <dbReference type="ARBA" id="ARBA00023136"/>
    </source>
</evidence>
<reference evidence="8 9" key="1">
    <citation type="journal article" date="2024" name="Front Chem Biol">
        <title>Unveiling the potential of Daldinia eschscholtzii MFLUCC 19-0629 through bioactivity and bioinformatics studies for enhanced sustainable agriculture production.</title>
        <authorList>
            <person name="Brooks S."/>
            <person name="Weaver J.A."/>
            <person name="Klomchit A."/>
            <person name="Alharthi S.A."/>
            <person name="Onlamun T."/>
            <person name="Nurani R."/>
            <person name="Vong T.K."/>
            <person name="Alberti F."/>
            <person name="Greco C."/>
        </authorList>
    </citation>
    <scope>NUCLEOTIDE SEQUENCE [LARGE SCALE GENOMIC DNA]</scope>
    <source>
        <strain evidence="8">MFLUCC 19-0629</strain>
    </source>
</reference>
<comment type="caution">
    <text evidence="8">The sequence shown here is derived from an EMBL/GenBank/DDBJ whole genome shotgun (WGS) entry which is preliminary data.</text>
</comment>
<dbReference type="Proteomes" id="UP001369815">
    <property type="component" value="Unassembled WGS sequence"/>
</dbReference>
<comment type="similarity">
    <text evidence="2 6">Belongs to the peroxisomal membrane protein PXMP2/4 family.</text>
</comment>
<feature type="region of interest" description="Disordered" evidence="7">
    <location>
        <begin position="24"/>
        <end position="62"/>
    </location>
</feature>
<feature type="compositionally biased region" description="Basic and acidic residues" evidence="7">
    <location>
        <begin position="41"/>
        <end position="50"/>
    </location>
</feature>
<keyword evidence="4" id="KW-1133">Transmembrane helix</keyword>
<evidence type="ECO:0000256" key="1">
    <source>
        <dbReference type="ARBA" id="ARBA00004141"/>
    </source>
</evidence>
<dbReference type="InterPro" id="IPR007248">
    <property type="entry name" value="Mpv17_PMP22"/>
</dbReference>
<keyword evidence="5" id="KW-0472">Membrane</keyword>
<evidence type="ECO:0000256" key="2">
    <source>
        <dbReference type="ARBA" id="ARBA00006824"/>
    </source>
</evidence>
<dbReference type="PANTHER" id="PTHR11266">
    <property type="entry name" value="PEROXISOMAL MEMBRANE PROTEIN 2, PXMP2 MPV17"/>
    <property type="match status" value="1"/>
</dbReference>
<dbReference type="GO" id="GO:0005739">
    <property type="term" value="C:mitochondrion"/>
    <property type="evidence" value="ECO:0007669"/>
    <property type="project" value="TreeGrafter"/>
</dbReference>
<keyword evidence="3" id="KW-0812">Transmembrane</keyword>
<organism evidence="8 9">
    <name type="scientific">Daldinia eschscholtzii</name>
    <dbReference type="NCBI Taxonomy" id="292717"/>
    <lineage>
        <taxon>Eukaryota</taxon>
        <taxon>Fungi</taxon>
        <taxon>Dikarya</taxon>
        <taxon>Ascomycota</taxon>
        <taxon>Pezizomycotina</taxon>
        <taxon>Sordariomycetes</taxon>
        <taxon>Xylariomycetidae</taxon>
        <taxon>Xylariales</taxon>
        <taxon>Hypoxylaceae</taxon>
        <taxon>Daldinia</taxon>
    </lineage>
</organism>